<organism evidence="1 2">
    <name type="scientific">Novosphingobium malaysiense</name>
    <dbReference type="NCBI Taxonomy" id="1348853"/>
    <lineage>
        <taxon>Bacteria</taxon>
        <taxon>Pseudomonadati</taxon>
        <taxon>Pseudomonadota</taxon>
        <taxon>Alphaproteobacteria</taxon>
        <taxon>Sphingomonadales</taxon>
        <taxon>Sphingomonadaceae</taxon>
        <taxon>Novosphingobium</taxon>
    </lineage>
</organism>
<gene>
    <name evidence="1" type="ORF">LK12_14585</name>
</gene>
<name>A0A0B1ZMU6_9SPHN</name>
<accession>A0A0B1ZMU6</accession>
<dbReference type="RefSeq" id="WP_039285577.1">
    <property type="nucleotide sequence ID" value="NZ_JTDI01000004.1"/>
</dbReference>
<dbReference type="EMBL" id="JTDI01000004">
    <property type="protein sequence ID" value="KHK90566.1"/>
    <property type="molecule type" value="Genomic_DNA"/>
</dbReference>
<protein>
    <submittedName>
        <fullName evidence="1">Uncharacterized protein</fullName>
    </submittedName>
</protein>
<keyword evidence="2" id="KW-1185">Reference proteome</keyword>
<proteinExistence type="predicted"/>
<evidence type="ECO:0000313" key="1">
    <source>
        <dbReference type="EMBL" id="KHK90566.1"/>
    </source>
</evidence>
<sequence length="136" mass="14230">MAPAICLNEWLAEVDNLALSSTAANAEAQAGYVRAMGVLMRMRPEGLAGERLSPDREADVMRNVSMGAFESAALGLLPSDARMMTSSPGPGRHLATVRLFGQRGESTSSGSTFALALVGALALSVVDHYHEAVNAL</sequence>
<dbReference type="Proteomes" id="UP000031057">
    <property type="component" value="Unassembled WGS sequence"/>
</dbReference>
<dbReference type="OrthoDB" id="7507238at2"/>
<dbReference type="AlphaFoldDB" id="A0A0B1ZMU6"/>
<comment type="caution">
    <text evidence="1">The sequence shown here is derived from an EMBL/GenBank/DDBJ whole genome shotgun (WGS) entry which is preliminary data.</text>
</comment>
<reference evidence="1 2" key="1">
    <citation type="submission" date="2014-10" db="EMBL/GenBank/DDBJ databases">
        <title>Genome sequence of Novosphingobium malaysiense MUSC 273(T).</title>
        <authorList>
            <person name="Lee L.-H."/>
        </authorList>
    </citation>
    <scope>NUCLEOTIDE SEQUENCE [LARGE SCALE GENOMIC DNA]</scope>
    <source>
        <strain evidence="1 2">MUSC 273</strain>
    </source>
</reference>
<evidence type="ECO:0000313" key="2">
    <source>
        <dbReference type="Proteomes" id="UP000031057"/>
    </source>
</evidence>